<dbReference type="Ensembl" id="ENSHCOT00000014137.1">
    <property type="protein sequence ID" value="ENSHCOP00000017303.1"/>
    <property type="gene ID" value="ENSHCOG00000000991.1"/>
</dbReference>
<dbReference type="AlphaFoldDB" id="A0A3Q2YIE9"/>
<evidence type="ECO:0000313" key="3">
    <source>
        <dbReference type="Proteomes" id="UP000264820"/>
    </source>
</evidence>
<evidence type="ECO:0000256" key="1">
    <source>
        <dbReference type="SAM" id="MobiDB-lite"/>
    </source>
</evidence>
<dbReference type="Proteomes" id="UP000264820">
    <property type="component" value="Unplaced"/>
</dbReference>
<evidence type="ECO:0000313" key="2">
    <source>
        <dbReference type="Ensembl" id="ENSHCOP00000017303.1"/>
    </source>
</evidence>
<feature type="compositionally biased region" description="Basic and acidic residues" evidence="1">
    <location>
        <begin position="1"/>
        <end position="10"/>
    </location>
</feature>
<reference evidence="2" key="1">
    <citation type="submission" date="2025-08" db="UniProtKB">
        <authorList>
            <consortium name="Ensembl"/>
        </authorList>
    </citation>
    <scope>IDENTIFICATION</scope>
</reference>
<proteinExistence type="predicted"/>
<keyword evidence="3" id="KW-1185">Reference proteome</keyword>
<sequence>MHVRFIDESKSGPVGSKNAAEPPGRSHLCCPSADCPPGGARVHCSAGHAPSCSEPETMSLTQRQCHKYGTVLNLLCQSHTMLVYRRSRPTTKVHLRAD</sequence>
<reference evidence="2" key="2">
    <citation type="submission" date="2025-09" db="UniProtKB">
        <authorList>
            <consortium name="Ensembl"/>
        </authorList>
    </citation>
    <scope>IDENTIFICATION</scope>
</reference>
<protein>
    <submittedName>
        <fullName evidence="2">Uncharacterized protein</fullName>
    </submittedName>
</protein>
<organism evidence="2 3">
    <name type="scientific">Hippocampus comes</name>
    <name type="common">Tiger tail seahorse</name>
    <dbReference type="NCBI Taxonomy" id="109280"/>
    <lineage>
        <taxon>Eukaryota</taxon>
        <taxon>Metazoa</taxon>
        <taxon>Chordata</taxon>
        <taxon>Craniata</taxon>
        <taxon>Vertebrata</taxon>
        <taxon>Euteleostomi</taxon>
        <taxon>Actinopterygii</taxon>
        <taxon>Neopterygii</taxon>
        <taxon>Teleostei</taxon>
        <taxon>Neoteleostei</taxon>
        <taxon>Acanthomorphata</taxon>
        <taxon>Syngnathiaria</taxon>
        <taxon>Syngnathiformes</taxon>
        <taxon>Syngnathoidei</taxon>
        <taxon>Syngnathidae</taxon>
        <taxon>Hippocampus</taxon>
    </lineage>
</organism>
<feature type="region of interest" description="Disordered" evidence="1">
    <location>
        <begin position="1"/>
        <end position="25"/>
    </location>
</feature>
<accession>A0A3Q2YIE9</accession>
<name>A0A3Q2YIE9_HIPCM</name>